<name>A0A918R0W9_9FLAO</name>
<reference evidence="1" key="2">
    <citation type="submission" date="2020-09" db="EMBL/GenBank/DDBJ databases">
        <authorList>
            <person name="Sun Q."/>
            <person name="Kim S."/>
        </authorList>
    </citation>
    <scope>NUCLEOTIDE SEQUENCE</scope>
    <source>
        <strain evidence="1">KCTC 12710</strain>
    </source>
</reference>
<gene>
    <name evidence="1" type="ORF">GCM10007028_16870</name>
</gene>
<sequence>MKNKNNNLKHVIVDFRKLTPEILDLLVKRYPDGYDESQIITFRNHHDEIIEAVEVTTLDTMYLVKVSSKLALTMKNYDVESFDSLNEDINQEINPENPENNN</sequence>
<accession>A0A918R0W9</accession>
<protein>
    <submittedName>
        <fullName evidence="1">Uncharacterized protein</fullName>
    </submittedName>
</protein>
<dbReference type="AlphaFoldDB" id="A0A918R0W9"/>
<dbReference type="RefSeq" id="WP_189360345.1">
    <property type="nucleotide sequence ID" value="NZ_BMWZ01000003.1"/>
</dbReference>
<dbReference type="Proteomes" id="UP000636004">
    <property type="component" value="Unassembled WGS sequence"/>
</dbReference>
<dbReference type="EMBL" id="BMWZ01000003">
    <property type="protein sequence ID" value="GGZ79899.1"/>
    <property type="molecule type" value="Genomic_DNA"/>
</dbReference>
<evidence type="ECO:0000313" key="2">
    <source>
        <dbReference type="Proteomes" id="UP000636004"/>
    </source>
</evidence>
<reference evidence="1" key="1">
    <citation type="journal article" date="2014" name="Int. J. Syst. Evol. Microbiol.">
        <title>Complete genome sequence of Corynebacterium casei LMG S-19264T (=DSM 44701T), isolated from a smear-ripened cheese.</title>
        <authorList>
            <consortium name="US DOE Joint Genome Institute (JGI-PGF)"/>
            <person name="Walter F."/>
            <person name="Albersmeier A."/>
            <person name="Kalinowski J."/>
            <person name="Ruckert C."/>
        </authorList>
    </citation>
    <scope>NUCLEOTIDE SEQUENCE</scope>
    <source>
        <strain evidence="1">KCTC 12710</strain>
    </source>
</reference>
<comment type="caution">
    <text evidence="1">The sequence shown here is derived from an EMBL/GenBank/DDBJ whole genome shotgun (WGS) entry which is preliminary data.</text>
</comment>
<organism evidence="1 2">
    <name type="scientific">Algibacter mikhailovii</name>
    <dbReference type="NCBI Taxonomy" id="425498"/>
    <lineage>
        <taxon>Bacteria</taxon>
        <taxon>Pseudomonadati</taxon>
        <taxon>Bacteroidota</taxon>
        <taxon>Flavobacteriia</taxon>
        <taxon>Flavobacteriales</taxon>
        <taxon>Flavobacteriaceae</taxon>
        <taxon>Algibacter</taxon>
    </lineage>
</organism>
<keyword evidence="2" id="KW-1185">Reference proteome</keyword>
<evidence type="ECO:0000313" key="1">
    <source>
        <dbReference type="EMBL" id="GGZ79899.1"/>
    </source>
</evidence>
<proteinExistence type="predicted"/>